<comment type="cofactor">
    <cofactor evidence="1 11">
        <name>[4Fe-4S] cluster</name>
        <dbReference type="ChEBI" id="CHEBI:49883"/>
    </cofactor>
</comment>
<dbReference type="SUPFAM" id="SSF143548">
    <property type="entry name" value="Serine metabolism enzymes domain"/>
    <property type="match status" value="1"/>
</dbReference>
<dbReference type="Pfam" id="PF03315">
    <property type="entry name" value="SDH_beta"/>
    <property type="match status" value="1"/>
</dbReference>
<comment type="catalytic activity">
    <reaction evidence="10 11">
        <text>L-serine = pyruvate + NH4(+)</text>
        <dbReference type="Rhea" id="RHEA:19169"/>
        <dbReference type="ChEBI" id="CHEBI:15361"/>
        <dbReference type="ChEBI" id="CHEBI:28938"/>
        <dbReference type="ChEBI" id="CHEBI:33384"/>
        <dbReference type="EC" id="4.3.1.17"/>
    </reaction>
</comment>
<keyword evidence="6 11" id="KW-0479">Metal-binding</keyword>
<dbReference type="eggNOG" id="COG1760">
    <property type="taxonomic scope" value="Bacteria"/>
</dbReference>
<keyword evidence="15" id="KW-1185">Reference proteome</keyword>
<dbReference type="PANTHER" id="PTHR30182:SF1">
    <property type="entry name" value="L-SERINE DEHYDRATASE 1"/>
    <property type="match status" value="1"/>
</dbReference>
<evidence type="ECO:0000259" key="12">
    <source>
        <dbReference type="Pfam" id="PF03313"/>
    </source>
</evidence>
<evidence type="ECO:0000313" key="15">
    <source>
        <dbReference type="Proteomes" id="UP000001702"/>
    </source>
</evidence>
<dbReference type="KEGG" id="pam:PANA_2142"/>
<proteinExistence type="inferred from homology"/>
<dbReference type="Proteomes" id="UP000001702">
    <property type="component" value="Chromosome"/>
</dbReference>
<dbReference type="InterPro" id="IPR005130">
    <property type="entry name" value="Ser_deHydtase-like_asu"/>
</dbReference>
<evidence type="ECO:0000256" key="8">
    <source>
        <dbReference type="ARBA" id="ARBA00023014"/>
    </source>
</evidence>
<evidence type="ECO:0000256" key="6">
    <source>
        <dbReference type="ARBA" id="ARBA00022723"/>
    </source>
</evidence>
<reference evidence="14 15" key="1">
    <citation type="journal article" date="2010" name="J. Bacteriol.">
        <title>Genome sequence of Pantoea ananatis LMG20103, the causative agent of Eucalyptus blight and dieback.</title>
        <authorList>
            <person name="De Maayer P."/>
            <person name="Chan W.Y."/>
            <person name="Venter S.N."/>
            <person name="Toth I.K."/>
            <person name="Birch P.R."/>
            <person name="Joubert F."/>
            <person name="Coutinho T.A."/>
        </authorList>
    </citation>
    <scope>NUCLEOTIDE SEQUENCE [LARGE SCALE GENOMIC DNA]</scope>
    <source>
        <strain evidence="14 15">LMG 20103</strain>
    </source>
</reference>
<keyword evidence="8 11" id="KW-0411">Iron-sulfur</keyword>
<dbReference type="STRING" id="706191.PANA_2142"/>
<evidence type="ECO:0000256" key="3">
    <source>
        <dbReference type="ARBA" id="ARBA00008636"/>
    </source>
</evidence>
<comment type="pathway">
    <text evidence="2">Carbohydrate biosynthesis; gluconeogenesis.</text>
</comment>
<keyword evidence="7 11" id="KW-0408">Iron</keyword>
<feature type="domain" description="Serine dehydratase beta chain" evidence="13">
    <location>
        <begin position="6"/>
        <end position="158"/>
    </location>
</feature>
<dbReference type="InterPro" id="IPR029009">
    <property type="entry name" value="ASB_dom_sf"/>
</dbReference>
<keyword evidence="4 11" id="KW-0312">Gluconeogenesis</keyword>
<sequence length="457" mass="49158">MSPMISVFDMFKVGIGPSSSHTVGPMKAGKQFVDLLSEQGKLHEVTRIAVDVYGSLSLTGKGHHTDIAIIMGLAGESPDSVDIDSIPAFIKDVQQRERLLVAKGAHEVDFPREGGMVFRSENLSLHENGLRLLAFSGDLLVLSKTYYSVGGGFIVDEEHFGQSALDEVSVPWPFHSAKELLSHCRETGLSLSGLVMKNELALHSRDDINAYFATIWQTMQACIDRGLNTEGVLPGPLRVPRRAASLRRLLISSAKHSNDPMVVIDWINMFALAVNEENAAGGAWSPHQPTVPAASCQPCWPTTTTLSNRSRPISLFAIFSPPARSAFFIKMNASISGAEVGCQGEVGVACSMAAAGLAELLGASPEQVCVAAEIGMEHNLGLTCDPVAGQVQVPCIERNAIASVKAINAARMALRRTSEPRVSLDKVIETMYETGKDMNAKYRETSRGGLAIKVQCD</sequence>
<evidence type="ECO:0000256" key="4">
    <source>
        <dbReference type="ARBA" id="ARBA00022432"/>
    </source>
</evidence>
<evidence type="ECO:0000313" key="14">
    <source>
        <dbReference type="EMBL" id="ADD77309.1"/>
    </source>
</evidence>
<dbReference type="Gene3D" id="3.30.1330.90">
    <property type="entry name" value="D-3-phosphoglycerate dehydrogenase, domain 3"/>
    <property type="match status" value="1"/>
</dbReference>
<keyword evidence="9 11" id="KW-0456">Lyase</keyword>
<evidence type="ECO:0000259" key="13">
    <source>
        <dbReference type="Pfam" id="PF03315"/>
    </source>
</evidence>
<protein>
    <recommendedName>
        <fullName evidence="11">L-serine dehydratase</fullName>
        <ecNumber evidence="11">4.3.1.17</ecNumber>
    </recommendedName>
</protein>
<keyword evidence="5 11" id="KW-0004">4Fe-4S</keyword>
<evidence type="ECO:0000256" key="1">
    <source>
        <dbReference type="ARBA" id="ARBA00001966"/>
    </source>
</evidence>
<dbReference type="InterPro" id="IPR051318">
    <property type="entry name" value="Fe-S_L-Ser"/>
</dbReference>
<dbReference type="GO" id="GO:0009063">
    <property type="term" value="P:amino acid catabolic process"/>
    <property type="evidence" value="ECO:0007669"/>
    <property type="project" value="UniProtKB-ARBA"/>
</dbReference>
<dbReference type="FunFam" id="3.30.1330.90:FF:000001">
    <property type="entry name" value="L-serine ammonia-lyase 1"/>
    <property type="match status" value="1"/>
</dbReference>
<evidence type="ECO:0000256" key="2">
    <source>
        <dbReference type="ARBA" id="ARBA00004742"/>
    </source>
</evidence>
<dbReference type="EC" id="4.3.1.17" evidence="11"/>
<dbReference type="GO" id="GO:0006094">
    <property type="term" value="P:gluconeogenesis"/>
    <property type="evidence" value="ECO:0007669"/>
    <property type="project" value="UniProtKB-KW"/>
</dbReference>
<dbReference type="AlphaFoldDB" id="D4GG58"/>
<dbReference type="GO" id="GO:0051539">
    <property type="term" value="F:4 iron, 4 sulfur cluster binding"/>
    <property type="evidence" value="ECO:0007669"/>
    <property type="project" value="UniProtKB-UniRule"/>
</dbReference>
<evidence type="ECO:0000256" key="9">
    <source>
        <dbReference type="ARBA" id="ARBA00023239"/>
    </source>
</evidence>
<dbReference type="EMBL" id="CP001875">
    <property type="protein sequence ID" value="ADD77309.1"/>
    <property type="molecule type" value="Genomic_DNA"/>
</dbReference>
<comment type="similarity">
    <text evidence="3 11">Belongs to the iron-sulfur dependent L-serine dehydratase family.</text>
</comment>
<dbReference type="Pfam" id="PF03313">
    <property type="entry name" value="SDH_alpha"/>
    <property type="match status" value="1"/>
</dbReference>
<evidence type="ECO:0000256" key="5">
    <source>
        <dbReference type="ARBA" id="ARBA00022485"/>
    </source>
</evidence>
<dbReference type="NCBIfam" id="TIGR00720">
    <property type="entry name" value="sda_mono"/>
    <property type="match status" value="1"/>
</dbReference>
<dbReference type="InterPro" id="IPR004644">
    <property type="entry name" value="Fe-S_L-Ser_mono"/>
</dbReference>
<evidence type="ECO:0000256" key="7">
    <source>
        <dbReference type="ARBA" id="ARBA00023004"/>
    </source>
</evidence>
<dbReference type="GO" id="GO:0046872">
    <property type="term" value="F:metal ion binding"/>
    <property type="evidence" value="ECO:0007669"/>
    <property type="project" value="UniProtKB-KW"/>
</dbReference>
<feature type="domain" description="Serine dehydratase-like alpha subunit" evidence="12">
    <location>
        <begin position="186"/>
        <end position="451"/>
    </location>
</feature>
<dbReference type="InterPro" id="IPR005131">
    <property type="entry name" value="Ser_deHydtase_bsu"/>
</dbReference>
<name>D4GG58_PANAM</name>
<dbReference type="PANTHER" id="PTHR30182">
    <property type="entry name" value="L-SERINE DEHYDRATASE"/>
    <property type="match status" value="1"/>
</dbReference>
<dbReference type="GO" id="GO:0003941">
    <property type="term" value="F:L-serine ammonia-lyase activity"/>
    <property type="evidence" value="ECO:0007669"/>
    <property type="project" value="UniProtKB-UniRule"/>
</dbReference>
<organism evidence="14 15">
    <name type="scientific">Pantoea ananatis (strain LMG 20103)</name>
    <dbReference type="NCBI Taxonomy" id="706191"/>
    <lineage>
        <taxon>Bacteria</taxon>
        <taxon>Pseudomonadati</taxon>
        <taxon>Pseudomonadota</taxon>
        <taxon>Gammaproteobacteria</taxon>
        <taxon>Enterobacterales</taxon>
        <taxon>Erwiniaceae</taxon>
        <taxon>Pantoea</taxon>
    </lineage>
</organism>
<dbReference type="HOGENOM" id="CLU_022305_0_1_6"/>
<gene>
    <name evidence="14" type="primary">sdaA</name>
    <name evidence="14" type="ordered locus">PANA_2142</name>
</gene>
<evidence type="ECO:0000256" key="11">
    <source>
        <dbReference type="RuleBase" id="RU366059"/>
    </source>
</evidence>
<accession>D4GG58</accession>
<evidence type="ECO:0000256" key="10">
    <source>
        <dbReference type="ARBA" id="ARBA00049406"/>
    </source>
</evidence>